<evidence type="ECO:0000313" key="1">
    <source>
        <dbReference type="EMBL" id="ERJ93606.1"/>
    </source>
</evidence>
<organism evidence="1 2">
    <name type="scientific">Treponema lecithinolyticum ATCC 700332</name>
    <dbReference type="NCBI Taxonomy" id="1321815"/>
    <lineage>
        <taxon>Bacteria</taxon>
        <taxon>Pseudomonadati</taxon>
        <taxon>Spirochaetota</taxon>
        <taxon>Spirochaetia</taxon>
        <taxon>Spirochaetales</taxon>
        <taxon>Treponemataceae</taxon>
        <taxon>Treponema</taxon>
    </lineage>
</organism>
<protein>
    <submittedName>
        <fullName evidence="1">Uncharacterized protein</fullName>
    </submittedName>
</protein>
<accession>A0ABN0NZS6</accession>
<feature type="non-terminal residue" evidence="1">
    <location>
        <position position="45"/>
    </location>
</feature>
<name>A0ABN0NZS6_TRELE</name>
<dbReference type="Proteomes" id="UP000016649">
    <property type="component" value="Unassembled WGS sequence"/>
</dbReference>
<proteinExistence type="predicted"/>
<gene>
    <name evidence="1" type="ORF">HMPREF9193_00695</name>
</gene>
<sequence length="45" mass="5050">MEKTNNEIMYQGGDTEIFRPMFNKILPYLISIQNESISQNIGGGG</sequence>
<comment type="caution">
    <text evidence="1">The sequence shown here is derived from an EMBL/GenBank/DDBJ whole genome shotgun (WGS) entry which is preliminary data.</text>
</comment>
<keyword evidence="2" id="KW-1185">Reference proteome</keyword>
<evidence type="ECO:0000313" key="2">
    <source>
        <dbReference type="Proteomes" id="UP000016649"/>
    </source>
</evidence>
<reference evidence="1 2" key="1">
    <citation type="submission" date="2013-08" db="EMBL/GenBank/DDBJ databases">
        <authorList>
            <person name="Weinstock G."/>
            <person name="Sodergren E."/>
            <person name="Wylie T."/>
            <person name="Fulton L."/>
            <person name="Fulton R."/>
            <person name="Fronick C."/>
            <person name="O'Laughlin M."/>
            <person name="Godfrey J."/>
            <person name="Miner T."/>
            <person name="Herter B."/>
            <person name="Appelbaum E."/>
            <person name="Cordes M."/>
            <person name="Lek S."/>
            <person name="Wollam A."/>
            <person name="Pepin K.H."/>
            <person name="Palsikar V.B."/>
            <person name="Mitreva M."/>
            <person name="Wilson R.K."/>
        </authorList>
    </citation>
    <scope>NUCLEOTIDE SEQUENCE [LARGE SCALE GENOMIC DNA]</scope>
    <source>
        <strain evidence="1 2">ATCC 700332</strain>
    </source>
</reference>
<dbReference type="EMBL" id="AWVH01000023">
    <property type="protein sequence ID" value="ERJ93606.1"/>
    <property type="molecule type" value="Genomic_DNA"/>
</dbReference>